<dbReference type="EMBL" id="AGSI01000002">
    <property type="protein sequence ID" value="EIE26671.1"/>
    <property type="molecule type" value="Genomic_DNA"/>
</dbReference>
<feature type="region of interest" description="Disordered" evidence="1">
    <location>
        <begin position="410"/>
        <end position="444"/>
    </location>
</feature>
<accession>I0Z7Q2</accession>
<keyword evidence="3" id="KW-1185">Reference proteome</keyword>
<evidence type="ECO:0000256" key="1">
    <source>
        <dbReference type="SAM" id="MobiDB-lite"/>
    </source>
</evidence>
<dbReference type="GeneID" id="17044681"/>
<name>I0Z7Q2_COCSC</name>
<evidence type="ECO:0000313" key="3">
    <source>
        <dbReference type="Proteomes" id="UP000007264"/>
    </source>
</evidence>
<dbReference type="Proteomes" id="UP000007264">
    <property type="component" value="Unassembled WGS sequence"/>
</dbReference>
<feature type="region of interest" description="Disordered" evidence="1">
    <location>
        <begin position="22"/>
        <end position="199"/>
    </location>
</feature>
<feature type="compositionally biased region" description="Polar residues" evidence="1">
    <location>
        <begin position="42"/>
        <end position="72"/>
    </location>
</feature>
<feature type="compositionally biased region" description="Polar residues" evidence="1">
    <location>
        <begin position="176"/>
        <end position="187"/>
    </location>
</feature>
<gene>
    <name evidence="2" type="ORF">COCSUDRAFT_59191</name>
</gene>
<proteinExistence type="predicted"/>
<comment type="caution">
    <text evidence="2">The sequence shown here is derived from an EMBL/GenBank/DDBJ whole genome shotgun (WGS) entry which is preliminary data.</text>
</comment>
<sequence length="464" mass="47738">MGGRALDPASFAALCEIPPSQAADLENIPGWNDAPDSEKDSPSTGNNDPGQKPALTSNKHGDSPSSEVNNATAMDAEEAEDHPEEPLAKNSSALEASMELSPLPDSPTGLAPVRFDDEEHAGATGQAASPQAWASDALPVTQAPGVGGDSPGIYASLPVDNSAEEEDSPAEKGQPQEAQTPKLNTEASPDLVVKGKNRKASSYKMSTAIGWSAGADSSAKPQTMLGTISRVVMKPFGFGGFANGLWAKRASETTKPGMAASDALENPLSPSLGQGPAEGSIDIGSPSAIEARLLSRLPPSPRADAIKQGLHIIEQAHQMGPGGLQLQTPVAGFGTDINPEVVMGRGDSAVAEAISQAMGTPQGVAAAVVGVQLDGATATASLPPTLVGTELGASIAQESIAVAQAAAQQANDLMSEGPSRKRSAEEVEQGEEGGREVQQPRRRRRLRTGMEVVWKFFGVSRPDA</sequence>
<dbReference type="AlphaFoldDB" id="I0Z7Q2"/>
<dbReference type="KEGG" id="csl:COCSUDRAFT_59191"/>
<organism evidence="2 3">
    <name type="scientific">Coccomyxa subellipsoidea (strain C-169)</name>
    <name type="common">Green microalga</name>
    <dbReference type="NCBI Taxonomy" id="574566"/>
    <lineage>
        <taxon>Eukaryota</taxon>
        <taxon>Viridiplantae</taxon>
        <taxon>Chlorophyta</taxon>
        <taxon>core chlorophytes</taxon>
        <taxon>Trebouxiophyceae</taxon>
        <taxon>Trebouxiophyceae incertae sedis</taxon>
        <taxon>Coccomyxaceae</taxon>
        <taxon>Coccomyxa</taxon>
        <taxon>Coccomyxa subellipsoidea</taxon>
    </lineage>
</organism>
<protein>
    <submittedName>
        <fullName evidence="2">Uncharacterized protein</fullName>
    </submittedName>
</protein>
<reference evidence="2 3" key="1">
    <citation type="journal article" date="2012" name="Genome Biol.">
        <title>The genome of the polar eukaryotic microalga coccomyxa subellipsoidea reveals traits of cold adaptation.</title>
        <authorList>
            <person name="Blanc G."/>
            <person name="Agarkova I."/>
            <person name="Grimwood J."/>
            <person name="Kuo A."/>
            <person name="Brueggeman A."/>
            <person name="Dunigan D."/>
            <person name="Gurnon J."/>
            <person name="Ladunga I."/>
            <person name="Lindquist E."/>
            <person name="Lucas S."/>
            <person name="Pangilinan J."/>
            <person name="Proschold T."/>
            <person name="Salamov A."/>
            <person name="Schmutz J."/>
            <person name="Weeks D."/>
            <person name="Yamada T."/>
            <person name="Claverie J.M."/>
            <person name="Grigoriev I."/>
            <person name="Van Etten J."/>
            <person name="Lomsadze A."/>
            <person name="Borodovsky M."/>
        </authorList>
    </citation>
    <scope>NUCLEOTIDE SEQUENCE [LARGE SCALE GENOMIC DNA]</scope>
    <source>
        <strain evidence="2 3">C-169</strain>
    </source>
</reference>
<dbReference type="RefSeq" id="XP_005651215.1">
    <property type="nucleotide sequence ID" value="XM_005651158.1"/>
</dbReference>
<dbReference type="OrthoDB" id="10559433at2759"/>
<evidence type="ECO:0000313" key="2">
    <source>
        <dbReference type="EMBL" id="EIE26671.1"/>
    </source>
</evidence>